<feature type="repeat" description="TPR" evidence="3">
    <location>
        <begin position="198"/>
        <end position="231"/>
    </location>
</feature>
<proteinExistence type="predicted"/>
<dbReference type="InterPro" id="IPR019734">
    <property type="entry name" value="TPR_rpt"/>
</dbReference>
<dbReference type="SUPFAM" id="SSF48452">
    <property type="entry name" value="TPR-like"/>
    <property type="match status" value="1"/>
</dbReference>
<dbReference type="Pfam" id="PF20308">
    <property type="entry name" value="TPR-S"/>
    <property type="match status" value="1"/>
</dbReference>
<feature type="repeat" description="TPR" evidence="3">
    <location>
        <begin position="156"/>
        <end position="189"/>
    </location>
</feature>
<dbReference type="InterPro" id="IPR011990">
    <property type="entry name" value="TPR-like_helical_dom_sf"/>
</dbReference>
<dbReference type="RefSeq" id="WP_126556759.1">
    <property type="nucleotide sequence ID" value="NZ_BIFS01000002.1"/>
</dbReference>
<dbReference type="SMART" id="SM00028">
    <property type="entry name" value="TPR"/>
    <property type="match status" value="5"/>
</dbReference>
<accession>A0A402AW19</accession>
<keyword evidence="4" id="KW-0472">Membrane</keyword>
<dbReference type="PROSITE" id="PS50005">
    <property type="entry name" value="TPR"/>
    <property type="match status" value="5"/>
</dbReference>
<dbReference type="OrthoDB" id="9769030at2"/>
<evidence type="ECO:0000313" key="5">
    <source>
        <dbReference type="EMBL" id="GCE23298.1"/>
    </source>
</evidence>
<dbReference type="EMBL" id="BIFS01000002">
    <property type="protein sequence ID" value="GCE23298.1"/>
    <property type="molecule type" value="Genomic_DNA"/>
</dbReference>
<feature type="repeat" description="TPR" evidence="3">
    <location>
        <begin position="308"/>
        <end position="341"/>
    </location>
</feature>
<keyword evidence="2 3" id="KW-0802">TPR repeat</keyword>
<feature type="transmembrane region" description="Helical" evidence="4">
    <location>
        <begin position="72"/>
        <end position="92"/>
    </location>
</feature>
<sequence>MPRKLLIVSGIALLFCVGGIALRSIPALAYSQHYIHVLSSPPPTIQSVDDKAQAALDRAQDGLNTLNLLSTVFSLVFTVLGIVAGIFTFLGFRSYREVASHAAEIKQSVGEIRAEADRARKTLVYMGVGDRLMDQKNKREALENYRKAGSLMPDDAQIQYVLGRIYSGLGEFEMAIAAFETSLASQPDNRARVMKELGLAYRRRGDVLLQDDDYTRALSYLKRSFILDPNDADTLGIMGGLYRRQKKHTLAIDAYKRAADLDPNSSYALGNVASLAWYEGNVTEAKSFFQDTERAALRRIRKGQSEVFWDFYDLALAQLALGQLNSALTSYKEAIKLTPGVVQFNAVLNNLAFIKDAPQPMPDLDEVIRLLENARDMA</sequence>
<dbReference type="InterPro" id="IPR051685">
    <property type="entry name" value="Ycf3/AcsC/BcsC/TPR_MFPF"/>
</dbReference>
<keyword evidence="4" id="KW-1133">Transmembrane helix</keyword>
<protein>
    <submittedName>
        <fullName evidence="5">Uncharacterized protein</fullName>
    </submittedName>
</protein>
<keyword evidence="1" id="KW-0677">Repeat</keyword>
<feature type="repeat" description="TPR" evidence="3">
    <location>
        <begin position="122"/>
        <end position="155"/>
    </location>
</feature>
<dbReference type="Pfam" id="PF13181">
    <property type="entry name" value="TPR_8"/>
    <property type="match status" value="1"/>
</dbReference>
<dbReference type="Proteomes" id="UP000287188">
    <property type="component" value="Unassembled WGS sequence"/>
</dbReference>
<keyword evidence="4" id="KW-0812">Transmembrane</keyword>
<dbReference type="PANTHER" id="PTHR44943">
    <property type="entry name" value="CELLULOSE SYNTHASE OPERON PROTEIN C"/>
    <property type="match status" value="1"/>
</dbReference>
<dbReference type="Gene3D" id="1.25.40.10">
    <property type="entry name" value="Tetratricopeptide repeat domain"/>
    <property type="match status" value="2"/>
</dbReference>
<evidence type="ECO:0000256" key="1">
    <source>
        <dbReference type="ARBA" id="ARBA00022737"/>
    </source>
</evidence>
<evidence type="ECO:0000256" key="2">
    <source>
        <dbReference type="ARBA" id="ARBA00022803"/>
    </source>
</evidence>
<name>A0A402AW19_9CHLR</name>
<dbReference type="InterPro" id="IPR046880">
    <property type="entry name" value="TPR-S"/>
</dbReference>
<gene>
    <name evidence="5" type="ORF">KDK_70980</name>
</gene>
<keyword evidence="6" id="KW-1185">Reference proteome</keyword>
<feature type="repeat" description="TPR" evidence="3">
    <location>
        <begin position="232"/>
        <end position="265"/>
    </location>
</feature>
<evidence type="ECO:0000313" key="6">
    <source>
        <dbReference type="Proteomes" id="UP000287188"/>
    </source>
</evidence>
<evidence type="ECO:0000256" key="4">
    <source>
        <dbReference type="SAM" id="Phobius"/>
    </source>
</evidence>
<reference evidence="6" key="1">
    <citation type="submission" date="2018-12" db="EMBL/GenBank/DDBJ databases">
        <title>Tengunoibacter tsumagoiensis gen. nov., sp. nov., Dictyobacter kobayashii sp. nov., D. alpinus sp. nov., and D. joshuensis sp. nov. and description of Dictyobacteraceae fam. nov. within the order Ktedonobacterales isolated from Tengu-no-mugimeshi.</title>
        <authorList>
            <person name="Wang C.M."/>
            <person name="Zheng Y."/>
            <person name="Sakai Y."/>
            <person name="Toyoda A."/>
            <person name="Minakuchi Y."/>
            <person name="Abe K."/>
            <person name="Yokota A."/>
            <person name="Yabe S."/>
        </authorList>
    </citation>
    <scope>NUCLEOTIDE SEQUENCE [LARGE SCALE GENOMIC DNA]</scope>
    <source>
        <strain evidence="6">Uno11</strain>
    </source>
</reference>
<dbReference type="PANTHER" id="PTHR44943:SF8">
    <property type="entry name" value="TPR REPEAT-CONTAINING PROTEIN MJ0263"/>
    <property type="match status" value="1"/>
</dbReference>
<comment type="caution">
    <text evidence="5">The sequence shown here is derived from an EMBL/GenBank/DDBJ whole genome shotgun (WGS) entry which is preliminary data.</text>
</comment>
<evidence type="ECO:0000256" key="3">
    <source>
        <dbReference type="PROSITE-ProRule" id="PRU00339"/>
    </source>
</evidence>
<dbReference type="AlphaFoldDB" id="A0A402AW19"/>
<organism evidence="5 6">
    <name type="scientific">Dictyobacter kobayashii</name>
    <dbReference type="NCBI Taxonomy" id="2014872"/>
    <lineage>
        <taxon>Bacteria</taxon>
        <taxon>Bacillati</taxon>
        <taxon>Chloroflexota</taxon>
        <taxon>Ktedonobacteria</taxon>
        <taxon>Ktedonobacterales</taxon>
        <taxon>Dictyobacteraceae</taxon>
        <taxon>Dictyobacter</taxon>
    </lineage>
</organism>